<dbReference type="AlphaFoldDB" id="A0A919RLV2"/>
<dbReference type="RefSeq" id="WP_239129727.1">
    <property type="nucleotide sequence ID" value="NZ_BOOW01000034.1"/>
</dbReference>
<dbReference type="EMBL" id="BOOW01000034">
    <property type="protein sequence ID" value="GII95210.1"/>
    <property type="molecule type" value="Genomic_DNA"/>
</dbReference>
<dbReference type="Proteomes" id="UP000606172">
    <property type="component" value="Unassembled WGS sequence"/>
</dbReference>
<comment type="caution">
    <text evidence="1">The sequence shown here is derived from an EMBL/GenBank/DDBJ whole genome shotgun (WGS) entry which is preliminary data.</text>
</comment>
<sequence>MEQDGGAILAFLAGGGGVEDEGAPNVTAPAFSMARAPGSRVVIWWYFPAQGKMRCAPTMKVIVVK</sequence>
<proteinExistence type="predicted"/>
<protein>
    <submittedName>
        <fullName evidence="1">Uncharacterized protein</fullName>
    </submittedName>
</protein>
<evidence type="ECO:0000313" key="2">
    <source>
        <dbReference type="Proteomes" id="UP000606172"/>
    </source>
</evidence>
<accession>A0A919RLV2</accession>
<organism evidence="1 2">
    <name type="scientific">Sinosporangium siamense</name>
    <dbReference type="NCBI Taxonomy" id="1367973"/>
    <lineage>
        <taxon>Bacteria</taxon>
        <taxon>Bacillati</taxon>
        <taxon>Actinomycetota</taxon>
        <taxon>Actinomycetes</taxon>
        <taxon>Streptosporangiales</taxon>
        <taxon>Streptosporangiaceae</taxon>
        <taxon>Sinosporangium</taxon>
    </lineage>
</organism>
<gene>
    <name evidence="1" type="ORF">Ssi02_54410</name>
</gene>
<name>A0A919RLV2_9ACTN</name>
<keyword evidence="2" id="KW-1185">Reference proteome</keyword>
<evidence type="ECO:0000313" key="1">
    <source>
        <dbReference type="EMBL" id="GII95210.1"/>
    </source>
</evidence>
<reference evidence="1" key="1">
    <citation type="submission" date="2021-01" db="EMBL/GenBank/DDBJ databases">
        <title>Whole genome shotgun sequence of Sinosporangium siamense NBRC 109515.</title>
        <authorList>
            <person name="Komaki H."/>
            <person name="Tamura T."/>
        </authorList>
    </citation>
    <scope>NUCLEOTIDE SEQUENCE</scope>
    <source>
        <strain evidence="1">NBRC 109515</strain>
    </source>
</reference>